<evidence type="ECO:0000313" key="3">
    <source>
        <dbReference type="Proteomes" id="UP000499080"/>
    </source>
</evidence>
<organism evidence="2 3">
    <name type="scientific">Araneus ventricosus</name>
    <name type="common">Orbweaver spider</name>
    <name type="synonym">Epeira ventricosa</name>
    <dbReference type="NCBI Taxonomy" id="182803"/>
    <lineage>
        <taxon>Eukaryota</taxon>
        <taxon>Metazoa</taxon>
        <taxon>Ecdysozoa</taxon>
        <taxon>Arthropoda</taxon>
        <taxon>Chelicerata</taxon>
        <taxon>Arachnida</taxon>
        <taxon>Araneae</taxon>
        <taxon>Araneomorphae</taxon>
        <taxon>Entelegynae</taxon>
        <taxon>Araneoidea</taxon>
        <taxon>Araneidae</taxon>
        <taxon>Araneus</taxon>
    </lineage>
</organism>
<protein>
    <submittedName>
        <fullName evidence="2">Uncharacterized protein</fullName>
    </submittedName>
</protein>
<feature type="region of interest" description="Disordered" evidence="1">
    <location>
        <begin position="1"/>
        <end position="26"/>
    </location>
</feature>
<feature type="non-terminal residue" evidence="2">
    <location>
        <position position="26"/>
    </location>
</feature>
<evidence type="ECO:0000256" key="1">
    <source>
        <dbReference type="SAM" id="MobiDB-lite"/>
    </source>
</evidence>
<dbReference type="AlphaFoldDB" id="A0A4Y2LDV4"/>
<keyword evidence="3" id="KW-1185">Reference proteome</keyword>
<accession>A0A4Y2LDV4</accession>
<proteinExistence type="predicted"/>
<name>A0A4Y2LDV4_ARAVE</name>
<dbReference type="Proteomes" id="UP000499080">
    <property type="component" value="Unassembled WGS sequence"/>
</dbReference>
<comment type="caution">
    <text evidence="2">The sequence shown here is derived from an EMBL/GenBank/DDBJ whole genome shotgun (WGS) entry which is preliminary data.</text>
</comment>
<evidence type="ECO:0000313" key="2">
    <source>
        <dbReference type="EMBL" id="GBN11796.1"/>
    </source>
</evidence>
<dbReference type="EMBL" id="BGPR01005611">
    <property type="protein sequence ID" value="GBN11796.1"/>
    <property type="molecule type" value="Genomic_DNA"/>
</dbReference>
<reference evidence="2 3" key="1">
    <citation type="journal article" date="2019" name="Sci. Rep.">
        <title>Orb-weaving spider Araneus ventricosus genome elucidates the spidroin gene catalogue.</title>
        <authorList>
            <person name="Kono N."/>
            <person name="Nakamura H."/>
            <person name="Ohtoshi R."/>
            <person name="Moran D.A.P."/>
            <person name="Shinohara A."/>
            <person name="Yoshida Y."/>
            <person name="Fujiwara M."/>
            <person name="Mori M."/>
            <person name="Tomita M."/>
            <person name="Arakawa K."/>
        </authorList>
    </citation>
    <scope>NUCLEOTIDE SEQUENCE [LARGE SCALE GENOMIC DNA]</scope>
</reference>
<sequence length="26" mass="2794">MAVTSVQCPPSLANETPGKLSHARWL</sequence>
<gene>
    <name evidence="2" type="ORF">AVEN_47105_1</name>
</gene>